<dbReference type="Gene3D" id="3.10.20.30">
    <property type="match status" value="1"/>
</dbReference>
<dbReference type="InterPro" id="IPR012676">
    <property type="entry name" value="TGS-like"/>
</dbReference>
<dbReference type="PROSITE" id="PS51880">
    <property type="entry name" value="TGS"/>
    <property type="match status" value="1"/>
</dbReference>
<comment type="similarity">
    <text evidence="1">Belongs to the RelA/SpoT family.</text>
</comment>
<dbReference type="InterPro" id="IPR012675">
    <property type="entry name" value="Beta-grasp_dom_sf"/>
</dbReference>
<dbReference type="Proteomes" id="UP000176855">
    <property type="component" value="Unassembled WGS sequence"/>
</dbReference>
<dbReference type="InterPro" id="IPR004095">
    <property type="entry name" value="TGS"/>
</dbReference>
<dbReference type="SUPFAM" id="SSF81301">
    <property type="entry name" value="Nucleotidyltransferase"/>
    <property type="match status" value="1"/>
</dbReference>
<dbReference type="GO" id="GO:0015969">
    <property type="term" value="P:guanosine tetraphosphate metabolic process"/>
    <property type="evidence" value="ECO:0007669"/>
    <property type="project" value="InterPro"/>
</dbReference>
<dbReference type="InterPro" id="IPR007685">
    <property type="entry name" value="RelA_SpoT"/>
</dbReference>
<accession>A0A1G2HNU2</accession>
<dbReference type="InterPro" id="IPR043519">
    <property type="entry name" value="NT_sf"/>
</dbReference>
<evidence type="ECO:0000256" key="1">
    <source>
        <dbReference type="ARBA" id="ARBA00007476"/>
    </source>
</evidence>
<dbReference type="EMBL" id="MHOO01000008">
    <property type="protein sequence ID" value="OGZ64103.1"/>
    <property type="molecule type" value="Genomic_DNA"/>
</dbReference>
<evidence type="ECO:0000313" key="3">
    <source>
        <dbReference type="EMBL" id="OGZ64103.1"/>
    </source>
</evidence>
<dbReference type="CDD" id="cd00077">
    <property type="entry name" value="HDc"/>
    <property type="match status" value="1"/>
</dbReference>
<dbReference type="CDD" id="cd05399">
    <property type="entry name" value="NT_Rel-Spo_like"/>
    <property type="match status" value="1"/>
</dbReference>
<dbReference type="AlphaFoldDB" id="A0A1G2HNU2"/>
<organism evidence="3 4">
    <name type="scientific">Candidatus Staskawiczbacteria bacterium RIFCSPHIGHO2_01_FULL_39_25</name>
    <dbReference type="NCBI Taxonomy" id="1802202"/>
    <lineage>
        <taxon>Bacteria</taxon>
        <taxon>Candidatus Staskawicziibacteriota</taxon>
    </lineage>
</organism>
<sequence length="572" mass="65792">MQNLFNKLIKHSKDPQFMEEVFEFAKNAYGDKKRSTGEEYIEHAVNVAVILSDMGLDATTVAAGLLHDTANQNISESRNAVLYDIEKKFGQDIANIVSKNAELNKIYYFFNRNANEAVFLQKEKVENARKMLLAIAGDLRVIIIELAARIDGLQKLSSLPQERQRIYALETLEIFVPIANRLGLGEIKRKLEDPTFEFLFPEKFAWLQEHLEEKYEERAKYLKKFIPKFKRILSHEKIKFSDINYRAKSYWSTYQKLERHAMNFEKLHDLVAMRVIVKDVAACYRVLGIIHKHFQPISGQIQDYIAKPKENGYKSLHTTVFLEPGKISEIQIKTEEMHREAEYGICAHWAYKEKLQLQKDIAHLAWSKEVPDFFKDFKIDFFENQIFTFTPKGDVIALPKGSTPIDFAYALHSEIGDHCESAKIGGKIIPLSQSLTNGDVVEIITSEKKKPSYDWLKFVKTSIARSHIRKLTSAIITPIFSVPSFVKSKIFGVPKKPEPAAPIRKPKEVYLAGQKGMMVNFAKCCSPQPEDSIQAYLTRQHAAMVHKTSCKFFQETSRKFPEKIIDASWHQS</sequence>
<dbReference type="Pfam" id="PF13328">
    <property type="entry name" value="HD_4"/>
    <property type="match status" value="1"/>
</dbReference>
<dbReference type="SUPFAM" id="SSF81271">
    <property type="entry name" value="TGS-like"/>
    <property type="match status" value="1"/>
</dbReference>
<protein>
    <recommendedName>
        <fullName evidence="2">TGS domain-containing protein</fullName>
    </recommendedName>
</protein>
<dbReference type="SUPFAM" id="SSF109604">
    <property type="entry name" value="HD-domain/PDEase-like"/>
    <property type="match status" value="1"/>
</dbReference>
<dbReference type="SMART" id="SM00471">
    <property type="entry name" value="HDc"/>
    <property type="match status" value="1"/>
</dbReference>
<comment type="caution">
    <text evidence="3">The sequence shown here is derived from an EMBL/GenBank/DDBJ whole genome shotgun (WGS) entry which is preliminary data.</text>
</comment>
<dbReference type="Gene3D" id="1.10.3210.10">
    <property type="entry name" value="Hypothetical protein af1432"/>
    <property type="match status" value="1"/>
</dbReference>
<dbReference type="PANTHER" id="PTHR21262">
    <property type="entry name" value="GUANOSINE-3',5'-BIS DIPHOSPHATE 3'-PYROPHOSPHOHYDROLASE"/>
    <property type="match status" value="1"/>
</dbReference>
<proteinExistence type="inferred from homology"/>
<dbReference type="Pfam" id="PF02824">
    <property type="entry name" value="TGS"/>
    <property type="match status" value="1"/>
</dbReference>
<dbReference type="FunFam" id="3.10.20.30:FF:000002">
    <property type="entry name" value="GTP pyrophosphokinase (RelA/SpoT)"/>
    <property type="match status" value="1"/>
</dbReference>
<evidence type="ECO:0000259" key="2">
    <source>
        <dbReference type="PROSITE" id="PS51880"/>
    </source>
</evidence>
<dbReference type="STRING" id="1802202.A2730_03145"/>
<dbReference type="SMART" id="SM00954">
    <property type="entry name" value="RelA_SpoT"/>
    <property type="match status" value="1"/>
</dbReference>
<dbReference type="InterPro" id="IPR033655">
    <property type="entry name" value="TGS_RelA/SpoT"/>
</dbReference>
<dbReference type="InterPro" id="IPR003607">
    <property type="entry name" value="HD/PDEase_dom"/>
</dbReference>
<reference evidence="3 4" key="1">
    <citation type="journal article" date="2016" name="Nat. Commun.">
        <title>Thousands of microbial genomes shed light on interconnected biogeochemical processes in an aquifer system.</title>
        <authorList>
            <person name="Anantharaman K."/>
            <person name="Brown C.T."/>
            <person name="Hug L.A."/>
            <person name="Sharon I."/>
            <person name="Castelle C.J."/>
            <person name="Probst A.J."/>
            <person name="Thomas B.C."/>
            <person name="Singh A."/>
            <person name="Wilkins M.J."/>
            <person name="Karaoz U."/>
            <person name="Brodie E.L."/>
            <person name="Williams K.H."/>
            <person name="Hubbard S.S."/>
            <person name="Banfield J.F."/>
        </authorList>
    </citation>
    <scope>NUCLEOTIDE SEQUENCE [LARGE SCALE GENOMIC DNA]</scope>
</reference>
<dbReference type="Pfam" id="PF04607">
    <property type="entry name" value="RelA_SpoT"/>
    <property type="match status" value="1"/>
</dbReference>
<gene>
    <name evidence="3" type="ORF">A2730_03145</name>
</gene>
<dbReference type="GO" id="GO:0005886">
    <property type="term" value="C:plasma membrane"/>
    <property type="evidence" value="ECO:0007669"/>
    <property type="project" value="TreeGrafter"/>
</dbReference>
<feature type="domain" description="TGS" evidence="2">
    <location>
        <begin position="382"/>
        <end position="445"/>
    </location>
</feature>
<dbReference type="Gene3D" id="3.30.460.10">
    <property type="entry name" value="Beta Polymerase, domain 2"/>
    <property type="match status" value="1"/>
</dbReference>
<dbReference type="CDD" id="cd01668">
    <property type="entry name" value="TGS_RSH"/>
    <property type="match status" value="1"/>
</dbReference>
<evidence type="ECO:0000313" key="4">
    <source>
        <dbReference type="Proteomes" id="UP000176855"/>
    </source>
</evidence>
<name>A0A1G2HNU2_9BACT</name>
<dbReference type="PANTHER" id="PTHR21262:SF31">
    <property type="entry name" value="GTP PYROPHOSPHOKINASE"/>
    <property type="match status" value="1"/>
</dbReference>